<comment type="caution">
    <text evidence="2">The sequence shown here is derived from an EMBL/GenBank/DDBJ whole genome shotgun (WGS) entry which is preliminary data.</text>
</comment>
<protein>
    <submittedName>
        <fullName evidence="2">Uncharacterized protein</fullName>
    </submittedName>
</protein>
<dbReference type="AlphaFoldDB" id="A0A0K9XJ36"/>
<sequence length="127" mass="13190">MGVAGVAVGLHRQPGGDADGVRVLGLLRGDHPAVRDPPQQGGAGLVGREELGQGVDLGQEPLQSPPVRRRPGPPHGESGVPDEAGQQPAEDVAVARGRMPGGPRPVEATPQLLRRRRLAVPRDRIGV</sequence>
<reference evidence="3" key="1">
    <citation type="submission" date="2015-07" db="EMBL/GenBank/DDBJ databases">
        <title>Draft genome sequence of Streptomyces sp. CMAA 1322, a bacterium isolated from Caatinga biome, from dry forest semiarid of Brazil.</title>
        <authorList>
            <person name="Santos S.N."/>
            <person name="Gacesa R."/>
            <person name="Taketani R.G."/>
            <person name="Long P.F."/>
            <person name="Melo I.S."/>
        </authorList>
    </citation>
    <scope>NUCLEOTIDE SEQUENCE [LARGE SCALE GENOMIC DNA]</scope>
    <source>
        <strain evidence="3">CMAA 1322</strain>
    </source>
</reference>
<accession>A0A0K9XJ36</accession>
<keyword evidence="3" id="KW-1185">Reference proteome</keyword>
<dbReference type="EMBL" id="LFXA01000002">
    <property type="protein sequence ID" value="KNB53409.1"/>
    <property type="molecule type" value="Genomic_DNA"/>
</dbReference>
<evidence type="ECO:0000256" key="1">
    <source>
        <dbReference type="SAM" id="MobiDB-lite"/>
    </source>
</evidence>
<feature type="region of interest" description="Disordered" evidence="1">
    <location>
        <begin position="1"/>
        <end position="110"/>
    </location>
</feature>
<dbReference type="Proteomes" id="UP000037288">
    <property type="component" value="Unassembled WGS sequence"/>
</dbReference>
<gene>
    <name evidence="2" type="ORF">AC230_01655</name>
</gene>
<proteinExistence type="predicted"/>
<evidence type="ECO:0000313" key="2">
    <source>
        <dbReference type="EMBL" id="KNB53409.1"/>
    </source>
</evidence>
<organism evidence="2 3">
    <name type="scientific">Streptomyces caatingaensis</name>
    <dbReference type="NCBI Taxonomy" id="1678637"/>
    <lineage>
        <taxon>Bacteria</taxon>
        <taxon>Bacillati</taxon>
        <taxon>Actinomycetota</taxon>
        <taxon>Actinomycetes</taxon>
        <taxon>Kitasatosporales</taxon>
        <taxon>Streptomycetaceae</taxon>
        <taxon>Streptomyces</taxon>
    </lineage>
</organism>
<name>A0A0K9XJ36_9ACTN</name>
<evidence type="ECO:0000313" key="3">
    <source>
        <dbReference type="Proteomes" id="UP000037288"/>
    </source>
</evidence>